<evidence type="ECO:0000313" key="2">
    <source>
        <dbReference type="Proteomes" id="UP001153050"/>
    </source>
</evidence>
<dbReference type="EMBL" id="CAKXZT010000160">
    <property type="protein sequence ID" value="CAH2407832.1"/>
    <property type="molecule type" value="Genomic_DNA"/>
</dbReference>
<dbReference type="RefSeq" id="WP_254021387.1">
    <property type="nucleotide sequence ID" value="NZ_CAKXZT010000160.1"/>
</dbReference>
<gene>
    <name evidence="1" type="ORF">MES5069_620099</name>
</gene>
<name>A0ABN8KGA5_9HYPH</name>
<comment type="caution">
    <text evidence="1">The sequence shown here is derived from an EMBL/GenBank/DDBJ whole genome shotgun (WGS) entry which is preliminary data.</text>
</comment>
<reference evidence="1 2" key="1">
    <citation type="submission" date="2022-03" db="EMBL/GenBank/DDBJ databases">
        <authorList>
            <person name="Brunel B."/>
        </authorList>
    </citation>
    <scope>NUCLEOTIDE SEQUENCE [LARGE SCALE GENOMIC DNA]</scope>
    <source>
        <strain evidence="1">STM5069sample</strain>
    </source>
</reference>
<accession>A0ABN8KGA5</accession>
<proteinExistence type="predicted"/>
<dbReference type="Proteomes" id="UP001153050">
    <property type="component" value="Unassembled WGS sequence"/>
</dbReference>
<evidence type="ECO:0000313" key="1">
    <source>
        <dbReference type="EMBL" id="CAH2407832.1"/>
    </source>
</evidence>
<protein>
    <submittedName>
        <fullName evidence="1">Uncharacterized protein</fullName>
    </submittedName>
</protein>
<sequence>MLFGDEQGQHHFLDGAIRAEIRRNLADAMGLHGFDFEVDTILDSWEGTIDDRRVIEALRIIKLAGFMFDEVPYRAD</sequence>
<organism evidence="1 2">
    <name type="scientific">Mesorhizobium escarrei</name>
    <dbReference type="NCBI Taxonomy" id="666018"/>
    <lineage>
        <taxon>Bacteria</taxon>
        <taxon>Pseudomonadati</taxon>
        <taxon>Pseudomonadota</taxon>
        <taxon>Alphaproteobacteria</taxon>
        <taxon>Hyphomicrobiales</taxon>
        <taxon>Phyllobacteriaceae</taxon>
        <taxon>Mesorhizobium</taxon>
    </lineage>
</organism>
<keyword evidence="2" id="KW-1185">Reference proteome</keyword>